<dbReference type="GO" id="GO:0006355">
    <property type="term" value="P:regulation of DNA-templated transcription"/>
    <property type="evidence" value="ECO:0007669"/>
    <property type="project" value="InterPro"/>
</dbReference>
<accession>A0A3L7DYC1</accession>
<dbReference type="Gene3D" id="6.10.10.120">
    <property type="entry name" value="Antitoxin ParD1-like"/>
    <property type="match status" value="1"/>
</dbReference>
<dbReference type="SUPFAM" id="SSF47598">
    <property type="entry name" value="Ribbon-helix-helix"/>
    <property type="match status" value="1"/>
</dbReference>
<evidence type="ECO:0000313" key="7">
    <source>
        <dbReference type="Proteomes" id="UP000265509"/>
    </source>
</evidence>
<gene>
    <name evidence="6" type="ORF">DWB85_15825</name>
</gene>
<sequence length="79" mass="8948">MAKNTSITLGEHFEGFIAQQIAEGRYASASEVVRAALRQFEDSERKLATLRKLLEEGEKSGKAEYSYEEFMNELDEELG</sequence>
<evidence type="ECO:0000256" key="4">
    <source>
        <dbReference type="ARBA" id="ARBA00037106"/>
    </source>
</evidence>
<dbReference type="EMBL" id="QRAN01000019">
    <property type="protein sequence ID" value="RLQ20862.1"/>
    <property type="molecule type" value="Genomic_DNA"/>
</dbReference>
<dbReference type="InterPro" id="IPR010985">
    <property type="entry name" value="Ribbon_hlx_hlx"/>
</dbReference>
<keyword evidence="3" id="KW-1277">Toxin-antitoxin system</keyword>
<comment type="similarity">
    <text evidence="1">Belongs to the ParD antitoxin family.</text>
</comment>
<dbReference type="NCBIfam" id="TIGR02606">
    <property type="entry name" value="antidote_CC2985"/>
    <property type="match status" value="1"/>
</dbReference>
<dbReference type="Pfam" id="PF03693">
    <property type="entry name" value="ParD_antitoxin"/>
    <property type="match status" value="1"/>
</dbReference>
<feature type="coiled-coil region" evidence="5">
    <location>
        <begin position="33"/>
        <end position="60"/>
    </location>
</feature>
<organism evidence="6 7">
    <name type="scientific">Seongchinamella sediminis</name>
    <dbReference type="NCBI Taxonomy" id="2283635"/>
    <lineage>
        <taxon>Bacteria</taxon>
        <taxon>Pseudomonadati</taxon>
        <taxon>Pseudomonadota</taxon>
        <taxon>Gammaproteobacteria</taxon>
        <taxon>Cellvibrionales</taxon>
        <taxon>Halieaceae</taxon>
        <taxon>Seongchinamella</taxon>
    </lineage>
</organism>
<name>A0A3L7DYC1_9GAMM</name>
<dbReference type="AlphaFoldDB" id="A0A3L7DYC1"/>
<dbReference type="CDD" id="cd22231">
    <property type="entry name" value="RHH_NikR_HicB-like"/>
    <property type="match status" value="1"/>
</dbReference>
<dbReference type="RefSeq" id="WP_117956482.1">
    <property type="nucleotide sequence ID" value="NZ_QRAN01000019.1"/>
</dbReference>
<proteinExistence type="inferred from homology"/>
<comment type="function">
    <text evidence="4">Antitoxin component of a type II toxin-antitoxin (TA) system. Neutralizes the effect of toxin ParE.</text>
</comment>
<keyword evidence="5" id="KW-0175">Coiled coil</keyword>
<dbReference type="PANTHER" id="PTHR36582">
    <property type="entry name" value="ANTITOXIN PARD"/>
    <property type="match status" value="1"/>
</dbReference>
<dbReference type="InterPro" id="IPR022789">
    <property type="entry name" value="ParD"/>
</dbReference>
<dbReference type="InterPro" id="IPR038296">
    <property type="entry name" value="ParD_sf"/>
</dbReference>
<evidence type="ECO:0000256" key="5">
    <source>
        <dbReference type="SAM" id="Coils"/>
    </source>
</evidence>
<dbReference type="Proteomes" id="UP000265509">
    <property type="component" value="Unassembled WGS sequence"/>
</dbReference>
<protein>
    <recommendedName>
        <fullName evidence="2">Antitoxin ParD</fullName>
    </recommendedName>
</protein>
<evidence type="ECO:0000313" key="6">
    <source>
        <dbReference type="EMBL" id="RLQ20862.1"/>
    </source>
</evidence>
<dbReference type="PANTHER" id="PTHR36582:SF2">
    <property type="entry name" value="ANTITOXIN PARD"/>
    <property type="match status" value="1"/>
</dbReference>
<comment type="caution">
    <text evidence="6">The sequence shown here is derived from an EMBL/GenBank/DDBJ whole genome shotgun (WGS) entry which is preliminary data.</text>
</comment>
<evidence type="ECO:0000256" key="2">
    <source>
        <dbReference type="ARBA" id="ARBA00017940"/>
    </source>
</evidence>
<reference evidence="6 7" key="1">
    <citation type="submission" date="2018-07" db="EMBL/GenBank/DDBJ databases">
        <title>Halioglobus sp. genome submission.</title>
        <authorList>
            <person name="Ye M.-Q."/>
            <person name="Du Z.-J."/>
        </authorList>
    </citation>
    <scope>NUCLEOTIDE SEQUENCE [LARGE SCALE GENOMIC DNA]</scope>
    <source>
        <strain evidence="6 7">U0301</strain>
    </source>
</reference>
<dbReference type="OrthoDB" id="9815501at2"/>
<evidence type="ECO:0000256" key="1">
    <source>
        <dbReference type="ARBA" id="ARBA00008580"/>
    </source>
</evidence>
<evidence type="ECO:0000256" key="3">
    <source>
        <dbReference type="ARBA" id="ARBA00022649"/>
    </source>
</evidence>
<keyword evidence="7" id="KW-1185">Reference proteome</keyword>